<dbReference type="AlphaFoldDB" id="A0A9D5QD83"/>
<reference evidence="1" key="1">
    <citation type="submission" date="2019-11" db="EMBL/GenBank/DDBJ databases">
        <title>Microbial mats filling the niche in hypersaline microbial mats.</title>
        <authorList>
            <person name="Wong H.L."/>
            <person name="Macleod F.I."/>
            <person name="White R.A. III"/>
            <person name="Burns B.P."/>
        </authorList>
    </citation>
    <scope>NUCLEOTIDE SEQUENCE</scope>
    <source>
        <strain evidence="1">Bin_327</strain>
    </source>
</reference>
<dbReference type="SUPFAM" id="SSF82171">
    <property type="entry name" value="DPP6 N-terminal domain-like"/>
    <property type="match status" value="1"/>
</dbReference>
<sequence>MKTRLTFLGISVIILGGFLLSCTPPIEGELTMLVEYDTREDITSPHWSSEGSMIYFIHMGPDDVSQIWSVDVATCSLTLIRDEYFYEMDVSRTDDLCSPAHRDYNDSIRVYDLETWDQVYTVFQENIYDYPKFSVESSHIVYYNECGEGWDSTLLHKVDLESQTNEVILDAGPGYYSVTPGPGDSLFVLGDTIYNINTAERIPLELGFPTSVNYDWNPLNSWELIVCDGVGDKCITLLNLETKERQRVKVTLDGLQVASLENPVFSPDGKRIAFVAVRGADSFYRYQLWILDLM</sequence>
<protein>
    <recommendedName>
        <fullName evidence="3">Dipeptidylpeptidase IV N-terminal domain-containing protein</fullName>
    </recommendedName>
</protein>
<dbReference type="Gene3D" id="2.120.10.30">
    <property type="entry name" value="TolB, C-terminal domain"/>
    <property type="match status" value="2"/>
</dbReference>
<dbReference type="Pfam" id="PF07676">
    <property type="entry name" value="PD40"/>
    <property type="match status" value="1"/>
</dbReference>
<dbReference type="InterPro" id="IPR011042">
    <property type="entry name" value="6-blade_b-propeller_TolB-like"/>
</dbReference>
<evidence type="ECO:0000313" key="2">
    <source>
        <dbReference type="Proteomes" id="UP000630660"/>
    </source>
</evidence>
<evidence type="ECO:0000313" key="1">
    <source>
        <dbReference type="EMBL" id="MBD3364842.1"/>
    </source>
</evidence>
<evidence type="ECO:0008006" key="3">
    <source>
        <dbReference type="Google" id="ProtNLM"/>
    </source>
</evidence>
<dbReference type="InterPro" id="IPR011659">
    <property type="entry name" value="WD40"/>
</dbReference>
<name>A0A9D5QD83_UNCW3</name>
<accession>A0A9D5QD83</accession>
<dbReference type="Proteomes" id="UP000630660">
    <property type="component" value="Unassembled WGS sequence"/>
</dbReference>
<dbReference type="EMBL" id="WJKJ01000214">
    <property type="protein sequence ID" value="MBD3364842.1"/>
    <property type="molecule type" value="Genomic_DNA"/>
</dbReference>
<gene>
    <name evidence="1" type="ORF">GF359_06465</name>
</gene>
<comment type="caution">
    <text evidence="1">The sequence shown here is derived from an EMBL/GenBank/DDBJ whole genome shotgun (WGS) entry which is preliminary data.</text>
</comment>
<organism evidence="1 2">
    <name type="scientific">candidate division WOR-3 bacterium</name>
    <dbReference type="NCBI Taxonomy" id="2052148"/>
    <lineage>
        <taxon>Bacteria</taxon>
        <taxon>Bacteria division WOR-3</taxon>
    </lineage>
</organism>
<proteinExistence type="predicted"/>
<dbReference type="PROSITE" id="PS51257">
    <property type="entry name" value="PROKAR_LIPOPROTEIN"/>
    <property type="match status" value="1"/>
</dbReference>